<dbReference type="EMBL" id="MIJF01000020">
    <property type="protein sequence ID" value="OEF99541.1"/>
    <property type="molecule type" value="Genomic_DNA"/>
</dbReference>
<evidence type="ECO:0000256" key="5">
    <source>
        <dbReference type="SAM" id="Phobius"/>
    </source>
</evidence>
<dbReference type="AlphaFoldDB" id="A0A1D2YV54"/>
<dbReference type="InterPro" id="IPR006977">
    <property type="entry name" value="Yip1_dom"/>
</dbReference>
<feature type="transmembrane region" description="Helical" evidence="5">
    <location>
        <begin position="127"/>
        <end position="148"/>
    </location>
</feature>
<comment type="subcellular location">
    <subcellularLocation>
        <location evidence="1">Membrane</location>
        <topology evidence="1">Multi-pass membrane protein</topology>
    </subcellularLocation>
</comment>
<evidence type="ECO:0000259" key="6">
    <source>
        <dbReference type="Pfam" id="PF04893"/>
    </source>
</evidence>
<gene>
    <name evidence="7" type="ORF">BHF71_08650</name>
</gene>
<keyword evidence="2 5" id="KW-0812">Transmembrane</keyword>
<keyword evidence="8" id="KW-1185">Reference proteome</keyword>
<name>A0A1D2YV54_9BACI</name>
<feature type="transmembrane region" description="Helical" evidence="5">
    <location>
        <begin position="168"/>
        <end position="191"/>
    </location>
</feature>
<protein>
    <recommendedName>
        <fullName evidence="6">Yip1 domain-containing protein</fullName>
    </recommendedName>
</protein>
<reference evidence="7 8" key="1">
    <citation type="submission" date="2016-09" db="EMBL/GenBank/DDBJ databases">
        <title>Draft genome sequence for the type strain of Vulcanibacillus modesticaldus BR, a strictly anaerobic, moderately thermophilic, and nitrate-reducing bacterium from deep sea-hydrothermal vents of the Mid-Atlantic Ridge.</title>
        <authorList>
            <person name="Abin C.A."/>
            <person name="Hollibaugh J.T."/>
        </authorList>
    </citation>
    <scope>NUCLEOTIDE SEQUENCE [LARGE SCALE GENOMIC DNA]</scope>
    <source>
        <strain evidence="7 8">BR</strain>
    </source>
</reference>
<dbReference type="Proteomes" id="UP000243739">
    <property type="component" value="Unassembled WGS sequence"/>
</dbReference>
<feature type="domain" description="Yip1" evidence="6">
    <location>
        <begin position="21"/>
        <end position="218"/>
    </location>
</feature>
<keyword evidence="4 5" id="KW-0472">Membrane</keyword>
<organism evidence="7 8">
    <name type="scientific">Vulcanibacillus modesticaldus</name>
    <dbReference type="NCBI Taxonomy" id="337097"/>
    <lineage>
        <taxon>Bacteria</taxon>
        <taxon>Bacillati</taxon>
        <taxon>Bacillota</taxon>
        <taxon>Bacilli</taxon>
        <taxon>Bacillales</taxon>
        <taxon>Bacillaceae</taxon>
        <taxon>Vulcanibacillus</taxon>
    </lineage>
</organism>
<feature type="transmembrane region" description="Helical" evidence="5">
    <location>
        <begin position="81"/>
        <end position="106"/>
    </location>
</feature>
<keyword evidence="3 5" id="KW-1133">Transmembrane helix</keyword>
<comment type="caution">
    <text evidence="7">The sequence shown here is derived from an EMBL/GenBank/DDBJ whole genome shotgun (WGS) entry which is preliminary data.</text>
</comment>
<dbReference type="GO" id="GO:0016020">
    <property type="term" value="C:membrane"/>
    <property type="evidence" value="ECO:0007669"/>
    <property type="project" value="UniProtKB-SubCell"/>
</dbReference>
<sequence length="230" mass="24800">MTQLESNHNIDVDAPKPNLFKVLFQPGELKKLNDNPVILVPGLILTLIVAISGLITTKGLIDSGFLEQQLGGEIPIENIKVFSYIGAVLGGIFSIWLAFLILAGILRLFSIFIGSQVKFKTLFSLSMFTYGVIVLQGLLVGTLALIMGVSAVDINLGLGVFVSEKTGFISAVLSSITIFTVWWYYLLSVGYSEVAKISLKKSFLVIGIISLIFLLIIGGLGTLSSMTPQI</sequence>
<accession>A0A1D2YV54</accession>
<feature type="transmembrane region" description="Helical" evidence="5">
    <location>
        <begin position="37"/>
        <end position="61"/>
    </location>
</feature>
<feature type="transmembrane region" description="Helical" evidence="5">
    <location>
        <begin position="203"/>
        <end position="223"/>
    </location>
</feature>
<evidence type="ECO:0000313" key="7">
    <source>
        <dbReference type="EMBL" id="OEF99541.1"/>
    </source>
</evidence>
<evidence type="ECO:0000256" key="2">
    <source>
        <dbReference type="ARBA" id="ARBA00022692"/>
    </source>
</evidence>
<dbReference type="Pfam" id="PF04893">
    <property type="entry name" value="Yip1"/>
    <property type="match status" value="1"/>
</dbReference>
<evidence type="ECO:0000256" key="3">
    <source>
        <dbReference type="ARBA" id="ARBA00022989"/>
    </source>
</evidence>
<proteinExistence type="predicted"/>
<evidence type="ECO:0000256" key="4">
    <source>
        <dbReference type="ARBA" id="ARBA00023136"/>
    </source>
</evidence>
<dbReference type="RefSeq" id="WP_069656600.1">
    <property type="nucleotide sequence ID" value="NZ_MIJF01000020.1"/>
</dbReference>
<evidence type="ECO:0000313" key="8">
    <source>
        <dbReference type="Proteomes" id="UP000243739"/>
    </source>
</evidence>
<evidence type="ECO:0000256" key="1">
    <source>
        <dbReference type="ARBA" id="ARBA00004141"/>
    </source>
</evidence>
<dbReference type="STRING" id="337097.BHF71_08650"/>